<dbReference type="SUPFAM" id="SSF52540">
    <property type="entry name" value="P-loop containing nucleoside triphosphate hydrolases"/>
    <property type="match status" value="1"/>
</dbReference>
<accession>A0A9D1G7A3</accession>
<reference evidence="1" key="1">
    <citation type="submission" date="2020-10" db="EMBL/GenBank/DDBJ databases">
        <authorList>
            <person name="Gilroy R."/>
        </authorList>
    </citation>
    <scope>NUCLEOTIDE SEQUENCE</scope>
    <source>
        <strain evidence="1">ChiHecec3B27-6122</strain>
    </source>
</reference>
<dbReference type="AlphaFoldDB" id="A0A9D1G7A3"/>
<evidence type="ECO:0008006" key="3">
    <source>
        <dbReference type="Google" id="ProtNLM"/>
    </source>
</evidence>
<dbReference type="Gene3D" id="3.40.50.300">
    <property type="entry name" value="P-loop containing nucleotide triphosphate hydrolases"/>
    <property type="match status" value="1"/>
</dbReference>
<dbReference type="GO" id="GO:0006261">
    <property type="term" value="P:DNA-templated DNA replication"/>
    <property type="evidence" value="ECO:0007669"/>
    <property type="project" value="TreeGrafter"/>
</dbReference>
<dbReference type="InterPro" id="IPR050238">
    <property type="entry name" value="DNA_Rep/Repair_Clamp_Loader"/>
</dbReference>
<name>A0A9D1G7A3_9FIRM</name>
<reference evidence="1" key="2">
    <citation type="journal article" date="2021" name="PeerJ">
        <title>Extensive microbial diversity within the chicken gut microbiome revealed by metagenomics and culture.</title>
        <authorList>
            <person name="Gilroy R."/>
            <person name="Ravi A."/>
            <person name="Getino M."/>
            <person name="Pursley I."/>
            <person name="Horton D.L."/>
            <person name="Alikhan N.F."/>
            <person name="Baker D."/>
            <person name="Gharbi K."/>
            <person name="Hall N."/>
            <person name="Watson M."/>
            <person name="Adriaenssens E.M."/>
            <person name="Foster-Nyarko E."/>
            <person name="Jarju S."/>
            <person name="Secka A."/>
            <person name="Antonio M."/>
            <person name="Oren A."/>
            <person name="Chaudhuri R.R."/>
            <person name="La Ragione R."/>
            <person name="Hildebrand F."/>
            <person name="Pallen M.J."/>
        </authorList>
    </citation>
    <scope>NUCLEOTIDE SEQUENCE</scope>
    <source>
        <strain evidence="1">ChiHecec3B27-6122</strain>
    </source>
</reference>
<organism evidence="1 2">
    <name type="scientific">Candidatus Scatomorpha pullistercoris</name>
    <dbReference type="NCBI Taxonomy" id="2840929"/>
    <lineage>
        <taxon>Bacteria</taxon>
        <taxon>Bacillati</taxon>
        <taxon>Bacillota</taxon>
        <taxon>Clostridia</taxon>
        <taxon>Eubacteriales</taxon>
        <taxon>Candidatus Scatomorpha</taxon>
    </lineage>
</organism>
<sequence>MDKLVIKPGERVSHAYIVASMSEEVRRSAAQRVAAAMLCLSDGDRPCGDCRHCRKVFSGIHPDVVNIAPAVDDKGRKRREILVDQVRFISADAQVMPNEAATKVYVIHDADLMNAAAQNALLKLLEEPPSSAAFVLCASNPALLLPTVRSRCVLIRINEDAVDDEQAAADAQALLEAVASGSRVELLRWSVSSEGMDTRRAAAMINAARGRLADILRGKSTPKLSPGQCAALDELLQKCSAMLRLNTGVKHVFGLIAVSGYMQK</sequence>
<dbReference type="Pfam" id="PF13177">
    <property type="entry name" value="DNA_pol3_delta2"/>
    <property type="match status" value="1"/>
</dbReference>
<protein>
    <recommendedName>
        <fullName evidence="3">DNA polymerase III subunit delta</fullName>
    </recommendedName>
</protein>
<dbReference type="Proteomes" id="UP000886876">
    <property type="component" value="Unassembled WGS sequence"/>
</dbReference>
<gene>
    <name evidence="1" type="ORF">IAD42_11035</name>
</gene>
<proteinExistence type="predicted"/>
<dbReference type="PANTHER" id="PTHR11669:SF8">
    <property type="entry name" value="DNA POLYMERASE III SUBUNIT DELTA"/>
    <property type="match status" value="1"/>
</dbReference>
<evidence type="ECO:0000313" key="1">
    <source>
        <dbReference type="EMBL" id="HIS98498.1"/>
    </source>
</evidence>
<evidence type="ECO:0000313" key="2">
    <source>
        <dbReference type="Proteomes" id="UP000886876"/>
    </source>
</evidence>
<comment type="caution">
    <text evidence="1">The sequence shown here is derived from an EMBL/GenBank/DDBJ whole genome shotgun (WGS) entry which is preliminary data.</text>
</comment>
<dbReference type="EMBL" id="DVJS01000271">
    <property type="protein sequence ID" value="HIS98498.1"/>
    <property type="molecule type" value="Genomic_DNA"/>
</dbReference>
<dbReference type="InterPro" id="IPR027417">
    <property type="entry name" value="P-loop_NTPase"/>
</dbReference>
<dbReference type="PANTHER" id="PTHR11669">
    <property type="entry name" value="REPLICATION FACTOR C / DNA POLYMERASE III GAMMA-TAU SUBUNIT"/>
    <property type="match status" value="1"/>
</dbReference>